<proteinExistence type="predicted"/>
<dbReference type="GO" id="GO:0005813">
    <property type="term" value="C:centrosome"/>
    <property type="evidence" value="ECO:0007669"/>
    <property type="project" value="TreeGrafter"/>
</dbReference>
<dbReference type="InterPro" id="IPR001611">
    <property type="entry name" value="Leu-rich_rpt"/>
</dbReference>
<dbReference type="SUPFAM" id="SSF52047">
    <property type="entry name" value="RNI-like"/>
    <property type="match status" value="1"/>
</dbReference>
<feature type="non-terminal residue" evidence="1">
    <location>
        <position position="177"/>
    </location>
</feature>
<dbReference type="InterPro" id="IPR032675">
    <property type="entry name" value="LRR_dom_sf"/>
</dbReference>
<name>Q4RPS2_TETNG</name>
<dbReference type="AlphaFoldDB" id="Q4RPS2"/>
<gene>
    <name evidence="1" type="ORF">GSTENG00030955001</name>
</gene>
<dbReference type="OrthoDB" id="78308at2759"/>
<dbReference type="InterPro" id="IPR026212">
    <property type="entry name" value="Cep78"/>
</dbReference>
<reference evidence="1" key="2">
    <citation type="submission" date="2004-02" db="EMBL/GenBank/DDBJ databases">
        <authorList>
            <consortium name="Genoscope"/>
            <consortium name="Whitehead Institute Centre for Genome Research"/>
        </authorList>
    </citation>
    <scope>NUCLEOTIDE SEQUENCE</scope>
</reference>
<dbReference type="SMART" id="SM00368">
    <property type="entry name" value="LRR_RI"/>
    <property type="match status" value="5"/>
</dbReference>
<dbReference type="PANTHER" id="PTHR24110:SF3">
    <property type="entry name" value="CENTROSOMAL PROTEIN OF 78 KDA"/>
    <property type="match status" value="1"/>
</dbReference>
<dbReference type="KEGG" id="tng:GSTEN00030955G001"/>
<comment type="caution">
    <text evidence="1">The sequence shown here is derived from an EMBL/GenBank/DDBJ whole genome shotgun (WGS) entry which is preliminary data.</text>
</comment>
<protein>
    <submittedName>
        <fullName evidence="1">(spotted green pufferfish) hypothetical protein</fullName>
    </submittedName>
</protein>
<feature type="non-terminal residue" evidence="1">
    <location>
        <position position="1"/>
    </location>
</feature>
<dbReference type="PRINTS" id="PR02062">
    <property type="entry name" value="CENTROSOME78"/>
</dbReference>
<sequence length="177" mass="19520">GLAKSVTLEILSLANCPISDEGLEVICQSVKYSTSIRTLDFTGCNLTWRGAEHMANIVKYQGMQRRGTAWAESLRYQQPQFKGMGGLRRITLNCNILIGDRGAAALAHELQDDLWVKAVDLQKCGLSNEGAQRLLEALKTNSTLHVLDIRNNTLVDRGLIKTIIEKVLINAGKQPSE</sequence>
<dbReference type="Pfam" id="PF13516">
    <property type="entry name" value="LRR_6"/>
    <property type="match status" value="4"/>
</dbReference>
<dbReference type="PANTHER" id="PTHR24110">
    <property type="entry name" value="CENTROSOMAL PROTEIN OF 78 KDA"/>
    <property type="match status" value="1"/>
</dbReference>
<organism evidence="1">
    <name type="scientific">Tetraodon nigroviridis</name>
    <name type="common">Spotted green pufferfish</name>
    <name type="synonym">Chelonodon nigroviridis</name>
    <dbReference type="NCBI Taxonomy" id="99883"/>
    <lineage>
        <taxon>Eukaryota</taxon>
        <taxon>Metazoa</taxon>
        <taxon>Chordata</taxon>
        <taxon>Craniata</taxon>
        <taxon>Vertebrata</taxon>
        <taxon>Euteleostomi</taxon>
        <taxon>Actinopterygii</taxon>
        <taxon>Neopterygii</taxon>
        <taxon>Teleostei</taxon>
        <taxon>Neoteleostei</taxon>
        <taxon>Acanthomorphata</taxon>
        <taxon>Eupercaria</taxon>
        <taxon>Tetraodontiformes</taxon>
        <taxon>Tetradontoidea</taxon>
        <taxon>Tetraodontidae</taxon>
        <taxon>Tetraodon</taxon>
    </lineage>
</organism>
<accession>Q4RPS2</accession>
<dbReference type="Gene3D" id="3.80.10.10">
    <property type="entry name" value="Ribonuclease Inhibitor"/>
    <property type="match status" value="2"/>
</dbReference>
<dbReference type="EMBL" id="CAAE01015007">
    <property type="protein sequence ID" value="CAG09610.1"/>
    <property type="molecule type" value="Genomic_DNA"/>
</dbReference>
<dbReference type="GO" id="GO:0036064">
    <property type="term" value="C:ciliary basal body"/>
    <property type="evidence" value="ECO:0007669"/>
    <property type="project" value="TreeGrafter"/>
</dbReference>
<dbReference type="GO" id="GO:0044782">
    <property type="term" value="P:cilium organization"/>
    <property type="evidence" value="ECO:0007669"/>
    <property type="project" value="TreeGrafter"/>
</dbReference>
<reference evidence="1" key="1">
    <citation type="journal article" date="2004" name="Nature">
        <title>Genome duplication in the teleost fish Tetraodon nigroviridis reveals the early vertebrate proto-karyotype.</title>
        <authorList>
            <person name="Jaillon O."/>
            <person name="Aury J.-M."/>
            <person name="Brunet F."/>
            <person name="Petit J.-L."/>
            <person name="Stange-Thomann N."/>
            <person name="Mauceli E."/>
            <person name="Bouneau L."/>
            <person name="Fischer C."/>
            <person name="Ozouf-Costaz C."/>
            <person name="Bernot A."/>
            <person name="Nicaud S."/>
            <person name="Jaffe D."/>
            <person name="Fisher S."/>
            <person name="Lutfalla G."/>
            <person name="Dossat C."/>
            <person name="Segurens B."/>
            <person name="Dasilva C."/>
            <person name="Salanoubat M."/>
            <person name="Levy M."/>
            <person name="Boudet N."/>
            <person name="Castellano S."/>
            <person name="Anthouard V."/>
            <person name="Jubin C."/>
            <person name="Castelli V."/>
            <person name="Katinka M."/>
            <person name="Vacherie B."/>
            <person name="Biemont C."/>
            <person name="Skalli Z."/>
            <person name="Cattolico L."/>
            <person name="Poulain J."/>
            <person name="De Berardinis V."/>
            <person name="Cruaud C."/>
            <person name="Duprat S."/>
            <person name="Brottier P."/>
            <person name="Coutanceau J.-P."/>
            <person name="Gouzy J."/>
            <person name="Parra G."/>
            <person name="Lardier G."/>
            <person name="Chapple C."/>
            <person name="McKernan K.J."/>
            <person name="McEwan P."/>
            <person name="Bosak S."/>
            <person name="Kellis M."/>
            <person name="Volff J.-N."/>
            <person name="Guigo R."/>
            <person name="Zody M.C."/>
            <person name="Mesirov J."/>
            <person name="Lindblad-Toh K."/>
            <person name="Birren B."/>
            <person name="Nusbaum C."/>
            <person name="Kahn D."/>
            <person name="Robinson-Rechavi M."/>
            <person name="Laudet V."/>
            <person name="Schachter V."/>
            <person name="Quetier F."/>
            <person name="Saurin W."/>
            <person name="Scarpelli C."/>
            <person name="Wincker P."/>
            <person name="Lander E.S."/>
            <person name="Weissenbach J."/>
            <person name="Roest Crollius H."/>
        </authorList>
    </citation>
    <scope>NUCLEOTIDE SEQUENCE [LARGE SCALE GENOMIC DNA]</scope>
</reference>
<evidence type="ECO:0000313" key="1">
    <source>
        <dbReference type="EMBL" id="CAG09610.1"/>
    </source>
</evidence>